<evidence type="ECO:0000313" key="2">
    <source>
        <dbReference type="EMBL" id="OWT65839.1"/>
    </source>
</evidence>
<dbReference type="Pfam" id="PF03401">
    <property type="entry name" value="TctC"/>
    <property type="match status" value="1"/>
</dbReference>
<dbReference type="PANTHER" id="PTHR42928:SF5">
    <property type="entry name" value="BLR1237 PROTEIN"/>
    <property type="match status" value="1"/>
</dbReference>
<evidence type="ECO:0008006" key="4">
    <source>
        <dbReference type="Google" id="ProtNLM"/>
    </source>
</evidence>
<sequence length="352" mass="36898">MICSNGFARLPLLQQTSTAVFVDNNTYPEKAMNSVSIYKTLGALACSFFFVSGASAKPASAPPIVELIVPYSPGGASDTMARVIAPALQKATGSQIVVVNKPGANGAIAGAYVARSEHNGSRILLADLAIALNPILRKATPYNVEKNFSPIALLGTGAFVLYVPASGPATLNDFLAPNGKDRTIAHSGVGSLGHLAAELLQQKTHRKIISVAYQGAGPAMTATVGGQVDAMFGSTASGMGMVQNGTLKALAVADHTRLPGYPDVPTFAELGVDGVYAVNWWGLIAPAGTPKDIVDWLYDGARQVLDNQQVKDQLKRIEVTPTLKDAQAYKDLISHDVAQWESVVSQAGIKID</sequence>
<dbReference type="Gene3D" id="3.40.190.150">
    <property type="entry name" value="Bordetella uptake gene, domain 1"/>
    <property type="match status" value="1"/>
</dbReference>
<comment type="caution">
    <text evidence="2">The sequence shown here is derived from an EMBL/GenBank/DDBJ whole genome shotgun (WGS) entry which is preliminary data.</text>
</comment>
<dbReference type="CDD" id="cd07012">
    <property type="entry name" value="PBP2_Bug_TTT"/>
    <property type="match status" value="1"/>
</dbReference>
<organism evidence="2 3">
    <name type="scientific">Candidimonas nitroreducens</name>
    <dbReference type="NCBI Taxonomy" id="683354"/>
    <lineage>
        <taxon>Bacteria</taxon>
        <taxon>Pseudomonadati</taxon>
        <taxon>Pseudomonadota</taxon>
        <taxon>Betaproteobacteria</taxon>
        <taxon>Burkholderiales</taxon>
        <taxon>Alcaligenaceae</taxon>
        <taxon>Candidimonas</taxon>
    </lineage>
</organism>
<name>A0A225N498_9BURK</name>
<evidence type="ECO:0000313" key="3">
    <source>
        <dbReference type="Proteomes" id="UP000214603"/>
    </source>
</evidence>
<evidence type="ECO:0000256" key="1">
    <source>
        <dbReference type="ARBA" id="ARBA00006987"/>
    </source>
</evidence>
<proteinExistence type="inferred from homology"/>
<dbReference type="SUPFAM" id="SSF53850">
    <property type="entry name" value="Periplasmic binding protein-like II"/>
    <property type="match status" value="1"/>
</dbReference>
<accession>A0A225N498</accession>
<gene>
    <name evidence="2" type="ORF">CEY11_03685</name>
</gene>
<dbReference type="PIRSF" id="PIRSF017082">
    <property type="entry name" value="YflP"/>
    <property type="match status" value="1"/>
</dbReference>
<reference evidence="3" key="1">
    <citation type="submission" date="2017-06" db="EMBL/GenBank/DDBJ databases">
        <title>Herbaspirillum phytohormonus sp. nov., isolated from the root nodule of Robinia pseudoacacia in lead-zinc mine.</title>
        <authorList>
            <person name="Fan M."/>
            <person name="Lin Y."/>
        </authorList>
    </citation>
    <scope>NUCLEOTIDE SEQUENCE [LARGE SCALE GENOMIC DNA]</scope>
    <source>
        <strain evidence="3">SC-089</strain>
    </source>
</reference>
<dbReference type="EMBL" id="NJIH01000002">
    <property type="protein sequence ID" value="OWT65839.1"/>
    <property type="molecule type" value="Genomic_DNA"/>
</dbReference>
<dbReference type="InterPro" id="IPR042100">
    <property type="entry name" value="Bug_dom1"/>
</dbReference>
<dbReference type="AlphaFoldDB" id="A0A225N498"/>
<dbReference type="InterPro" id="IPR005064">
    <property type="entry name" value="BUG"/>
</dbReference>
<keyword evidence="3" id="KW-1185">Reference proteome</keyword>
<dbReference type="Proteomes" id="UP000214603">
    <property type="component" value="Unassembled WGS sequence"/>
</dbReference>
<comment type="similarity">
    <text evidence="1">Belongs to the UPF0065 (bug) family.</text>
</comment>
<protein>
    <recommendedName>
        <fullName evidence="4">ABC transporter substrate-binding protein</fullName>
    </recommendedName>
</protein>
<dbReference type="PANTHER" id="PTHR42928">
    <property type="entry name" value="TRICARBOXYLATE-BINDING PROTEIN"/>
    <property type="match status" value="1"/>
</dbReference>
<dbReference type="Gene3D" id="3.40.190.10">
    <property type="entry name" value="Periplasmic binding protein-like II"/>
    <property type="match status" value="1"/>
</dbReference>